<feature type="domain" description="Helicase ATP-binding" evidence="5">
    <location>
        <begin position="158"/>
        <end position="319"/>
    </location>
</feature>
<proteinExistence type="predicted"/>
<evidence type="ECO:0000256" key="3">
    <source>
        <dbReference type="ARBA" id="ARBA00022806"/>
    </source>
</evidence>
<keyword evidence="2" id="KW-0378">Hydrolase</keyword>
<dbReference type="PROSITE" id="PS51192">
    <property type="entry name" value="HELICASE_ATP_BIND_1"/>
    <property type="match status" value="1"/>
</dbReference>
<dbReference type="InterPro" id="IPR011545">
    <property type="entry name" value="DEAD/DEAH_box_helicase_dom"/>
</dbReference>
<dbReference type="Pfam" id="PF00271">
    <property type="entry name" value="Helicase_C"/>
    <property type="match status" value="1"/>
</dbReference>
<dbReference type="InterPro" id="IPR027417">
    <property type="entry name" value="P-loop_NTPase"/>
</dbReference>
<keyword evidence="8" id="KW-1185">Reference proteome</keyword>
<organism evidence="7 8">
    <name type="scientific">Chryseobacterium hagamense</name>
    <dbReference type="NCBI Taxonomy" id="395935"/>
    <lineage>
        <taxon>Bacteria</taxon>
        <taxon>Pseudomonadati</taxon>
        <taxon>Bacteroidota</taxon>
        <taxon>Flavobacteriia</taxon>
        <taxon>Flavobacteriales</taxon>
        <taxon>Weeksellaceae</taxon>
        <taxon>Chryseobacterium group</taxon>
        <taxon>Chryseobacterium</taxon>
    </lineage>
</organism>
<dbReference type="SUPFAM" id="SSF52540">
    <property type="entry name" value="P-loop containing nucleoside triphosphate hydrolases"/>
    <property type="match status" value="1"/>
</dbReference>
<dbReference type="Gene3D" id="3.40.50.300">
    <property type="entry name" value="P-loop containing nucleotide triphosphate hydrolases"/>
    <property type="match status" value="2"/>
</dbReference>
<dbReference type="SMART" id="SM00490">
    <property type="entry name" value="HELICc"/>
    <property type="match status" value="1"/>
</dbReference>
<keyword evidence="1" id="KW-0547">Nucleotide-binding</keyword>
<dbReference type="PANTHER" id="PTHR47961">
    <property type="entry name" value="DNA POLYMERASE THETA, PUTATIVE (AFU_ORTHOLOGUE AFUA_1G05260)-RELATED"/>
    <property type="match status" value="1"/>
</dbReference>
<dbReference type="InterPro" id="IPR001650">
    <property type="entry name" value="Helicase_C-like"/>
</dbReference>
<name>A0A511YRY6_9FLAO</name>
<evidence type="ECO:0000256" key="2">
    <source>
        <dbReference type="ARBA" id="ARBA00022801"/>
    </source>
</evidence>
<dbReference type="SMART" id="SM00487">
    <property type="entry name" value="DEXDc"/>
    <property type="match status" value="1"/>
</dbReference>
<dbReference type="GO" id="GO:0004386">
    <property type="term" value="F:helicase activity"/>
    <property type="evidence" value="ECO:0007669"/>
    <property type="project" value="UniProtKB-KW"/>
</dbReference>
<dbReference type="AlphaFoldDB" id="A0A511YRY6"/>
<keyword evidence="4" id="KW-0067">ATP-binding</keyword>
<evidence type="ECO:0000313" key="8">
    <source>
        <dbReference type="Proteomes" id="UP000321863"/>
    </source>
</evidence>
<dbReference type="InterPro" id="IPR050474">
    <property type="entry name" value="Hel308_SKI2-like"/>
</dbReference>
<evidence type="ECO:0000256" key="4">
    <source>
        <dbReference type="ARBA" id="ARBA00022840"/>
    </source>
</evidence>
<dbReference type="PANTHER" id="PTHR47961:SF6">
    <property type="entry name" value="DNA-DIRECTED DNA POLYMERASE"/>
    <property type="match status" value="1"/>
</dbReference>
<dbReference type="GO" id="GO:0005524">
    <property type="term" value="F:ATP binding"/>
    <property type="evidence" value="ECO:0007669"/>
    <property type="project" value="UniProtKB-KW"/>
</dbReference>
<evidence type="ECO:0000259" key="6">
    <source>
        <dbReference type="PROSITE" id="PS51194"/>
    </source>
</evidence>
<evidence type="ECO:0000259" key="5">
    <source>
        <dbReference type="PROSITE" id="PS51192"/>
    </source>
</evidence>
<dbReference type="PROSITE" id="PS51194">
    <property type="entry name" value="HELICASE_CTER"/>
    <property type="match status" value="1"/>
</dbReference>
<dbReference type="OrthoDB" id="9815222at2"/>
<sequence>MSDDSLILQAFKHKTLNNVIFDYTLKLLSSTFDSIKSIEIKHNELKKTIWLASILSNSDNDIHKRKAQLFTSLLFLNNQDDIEILKACYVLFSRLGNLTATRFLKNLYSNQDENPVELKSEYNFGDFLSYELLFEREKKIISLENNSFLVTDFQKDLWEGLNNISEIAISAPTSSGKSFIIKKYLINEFFNKNEFRALYIVPSRALINQVSEEFKSELTDDVRVKSSVTEENEVFDKEIYILTPERCIKILDIDIKIDFIFIDEVQGIEDALGRGLIFEYVFNEISLKFPSAKFISAGPNITNPNKTFTEIFERDCSTIQSKLSPVFQLKITLKNNQGSKFDVVIQNESGIYQKFVQDFKYNFKNKNKGETVAQLVKYIAPKDSNIVFVHDGYYAQHWAVIYASIIEEDDDLDKEVKELIDFLKEDIHKKYYLIECLKKKIAYHHSTLPDIVRKEIEELYTNEKISTIYCTSTLLEGINLPANNLFTFQPKKKNIPLTKFEFGNLIGRAGRIKSSLYGSIYYIQNNNDSQLASDYYDAEYDKEIEVFSSNAINSLDVHDLNIPTSKIEKGSDIETKKAQQISIFLKHKYLKGEDYALKYLKNKKFTDEEISIAMGYLKDNLNAIDVPPNVLIKNPSIDPLLQNQLYTKIKSDDIREWVLSKTSNFAKFLDPEKIETLPIYDRPFYWQLVNLLGKLDEIFNMFDEGFKKYNQKWLSATSTSLQAKRWLSGAPIGQIIKQNIEYLSGRNNYNKIDPENLEDINRVINDTIRYNSTITTYLLPKYVKVLVDILNEIFTDEQKEEYKLTMSLPTMLELGTKEPLIIQLISSGITRSVAIQIFDLYNKNTTKDFREKNDILNWLSNQRDIKELKPIYNRYLKRIKVLAT</sequence>
<gene>
    <name evidence="7" type="ORF">CHA01nite_37000</name>
</gene>
<dbReference type="GO" id="GO:0003676">
    <property type="term" value="F:nucleic acid binding"/>
    <property type="evidence" value="ECO:0007669"/>
    <property type="project" value="InterPro"/>
</dbReference>
<dbReference type="Proteomes" id="UP000321863">
    <property type="component" value="Unassembled WGS sequence"/>
</dbReference>
<dbReference type="InterPro" id="IPR014001">
    <property type="entry name" value="Helicase_ATP-bd"/>
</dbReference>
<dbReference type="Pfam" id="PF00270">
    <property type="entry name" value="DEAD"/>
    <property type="match status" value="1"/>
</dbReference>
<evidence type="ECO:0000313" key="7">
    <source>
        <dbReference type="EMBL" id="GEN77960.1"/>
    </source>
</evidence>
<protein>
    <submittedName>
        <fullName evidence="7">DEAD/DEAH box helicase</fullName>
    </submittedName>
</protein>
<dbReference type="GO" id="GO:0016787">
    <property type="term" value="F:hydrolase activity"/>
    <property type="evidence" value="ECO:0007669"/>
    <property type="project" value="UniProtKB-KW"/>
</dbReference>
<accession>A0A511YRY6</accession>
<evidence type="ECO:0000256" key="1">
    <source>
        <dbReference type="ARBA" id="ARBA00022741"/>
    </source>
</evidence>
<reference evidence="7 8" key="1">
    <citation type="submission" date="2019-07" db="EMBL/GenBank/DDBJ databases">
        <title>Whole genome shotgun sequence of Chryseobacterium hagamense NBRC 105253.</title>
        <authorList>
            <person name="Hosoyama A."/>
            <person name="Uohara A."/>
            <person name="Ohji S."/>
            <person name="Ichikawa N."/>
        </authorList>
    </citation>
    <scope>NUCLEOTIDE SEQUENCE [LARGE SCALE GENOMIC DNA]</scope>
    <source>
        <strain evidence="7 8">NBRC 105253</strain>
    </source>
</reference>
<comment type="caution">
    <text evidence="7">The sequence shown here is derived from an EMBL/GenBank/DDBJ whole genome shotgun (WGS) entry which is preliminary data.</text>
</comment>
<dbReference type="EMBL" id="BJYJ01000039">
    <property type="protein sequence ID" value="GEN77960.1"/>
    <property type="molecule type" value="Genomic_DNA"/>
</dbReference>
<keyword evidence="3 7" id="KW-0347">Helicase</keyword>
<feature type="domain" description="Helicase C-terminal" evidence="6">
    <location>
        <begin position="408"/>
        <end position="563"/>
    </location>
</feature>